<feature type="transmembrane region" description="Helical" evidence="6">
    <location>
        <begin position="446"/>
        <end position="468"/>
    </location>
</feature>
<feature type="transmembrane region" description="Helical" evidence="6">
    <location>
        <begin position="130"/>
        <end position="149"/>
    </location>
</feature>
<dbReference type="Pfam" id="PF07690">
    <property type="entry name" value="MFS_1"/>
    <property type="match status" value="1"/>
</dbReference>
<dbReference type="InParanoid" id="G8YPQ6"/>
<organism evidence="7 8">
    <name type="scientific">Pichia sorbitophila (strain ATCC MYA-4447 / BCRC 22081 / CBS 7064 / NBRC 10061 / NRRL Y-12695)</name>
    <name type="common">Hybrid yeast</name>
    <dbReference type="NCBI Taxonomy" id="559304"/>
    <lineage>
        <taxon>Eukaryota</taxon>
        <taxon>Fungi</taxon>
        <taxon>Dikarya</taxon>
        <taxon>Ascomycota</taxon>
        <taxon>Saccharomycotina</taxon>
        <taxon>Pichiomycetes</taxon>
        <taxon>Debaryomycetaceae</taxon>
        <taxon>Millerozyma</taxon>
    </lineage>
</organism>
<name>G8YPQ6_PICSO</name>
<dbReference type="eggNOG" id="KOG2816">
    <property type="taxonomic scope" value="Eukaryota"/>
</dbReference>
<sequence>MGSNAERQPLVDVSEETSSNHGAIPDNDATLERAAMNIYETLIDNAEESVLDEDELWLREQREQNKLTHWLRRPSVSMICLPLFLHSFGAASAMPSMKVLSLKLACRSLAQKSPDGVCDPAETQVLLSNLFLITGLVSGSLRIFVSGKIGSWSDRYGRKPIISISILVSLLGRCLQFFVMWKFQTLQFGLMIVSDMLYNFFGGVFTLMAMCNCYVTDVIEPHERIYSLGLSQASLYVGLSLGPIVGNLLLSLPYVVKPHTTASDVNQSNQIYAYEYLPLQFEILVLVCVLLFAQFVLPESRSHKARRKSRAMSVSSSVSSLQEPQASTIDRLMSNLNFLEPLKLLLYPKEIAYYENNRIYKRQKWVVLNIVILICVTLESLMAFTDVFALFGTYKFHWTSKNLGSFIITSSVTKTLVLIVVAPLFVQRLLQKVLKFKVFKFQFDMVDFIVCSSGIAIEAACMILAGMAQSSAQFMSLVAISSAGGLVSPTLTSAIVKYFPESKTGELFGALAILKNILNLCGPFLCLTLYKFSVKKWDMPGIPFMVSGCILFTSLTSLFFIKRLHRLSRYSAPEIVLPRRKSTLSLNQAEGNTERRGSSYNSMHGPNTS</sequence>
<proteinExistence type="predicted"/>
<dbReference type="PANTHER" id="PTHR23507">
    <property type="entry name" value="ZGC:174356"/>
    <property type="match status" value="1"/>
</dbReference>
<keyword evidence="4 6" id="KW-0472">Membrane</keyword>
<feature type="transmembrane region" description="Helical" evidence="6">
    <location>
        <begin position="196"/>
        <end position="215"/>
    </location>
</feature>
<dbReference type="OrthoDB" id="3026777at2759"/>
<feature type="compositionally biased region" description="Polar residues" evidence="5">
    <location>
        <begin position="598"/>
        <end position="609"/>
    </location>
</feature>
<accession>G8YPQ6</accession>
<evidence type="ECO:0000313" key="7">
    <source>
        <dbReference type="EMBL" id="CCE78641.1"/>
    </source>
</evidence>
<dbReference type="AlphaFoldDB" id="G8YPQ6"/>
<reference evidence="7 8" key="1">
    <citation type="journal article" date="2012" name="G3 (Bethesda)">
        <title>Pichia sorbitophila, an interspecies yeast hybrid reveals early steps of genome resolution following polyploidization.</title>
        <authorList>
            <person name="Leh Louis V."/>
            <person name="Despons L."/>
            <person name="Friedrich A."/>
            <person name="Martin T."/>
            <person name="Durrens P."/>
            <person name="Casaregola S."/>
            <person name="Neuveglise C."/>
            <person name="Fairhead C."/>
            <person name="Marck C."/>
            <person name="Cruz J.A."/>
            <person name="Straub M.L."/>
            <person name="Kugler V."/>
            <person name="Sacerdot C."/>
            <person name="Uzunov Z."/>
            <person name="Thierry A."/>
            <person name="Weiss S."/>
            <person name="Bleykasten C."/>
            <person name="De Montigny J."/>
            <person name="Jacques N."/>
            <person name="Jung P."/>
            <person name="Lemaire M."/>
            <person name="Mallet S."/>
            <person name="Morel G."/>
            <person name="Richard G.F."/>
            <person name="Sarkar A."/>
            <person name="Savel G."/>
            <person name="Schacherer J."/>
            <person name="Seret M.L."/>
            <person name="Talla E."/>
            <person name="Samson G."/>
            <person name="Jubin C."/>
            <person name="Poulain J."/>
            <person name="Vacherie B."/>
            <person name="Barbe V."/>
            <person name="Pelletier E."/>
            <person name="Sherman D.J."/>
            <person name="Westhof E."/>
            <person name="Weissenbach J."/>
            <person name="Baret P.V."/>
            <person name="Wincker P."/>
            <person name="Gaillardin C."/>
            <person name="Dujon B."/>
            <person name="Souciet J.L."/>
        </authorList>
    </citation>
    <scope>NUCLEOTIDE SEQUENCE [LARGE SCALE GENOMIC DNA]</scope>
    <source>
        <strain evidence="8">ATCC MYA-4447 / BCRC 22081 / CBS 7064 / NBRC 10061 / NRRL Y-12695</strain>
    </source>
</reference>
<dbReference type="Proteomes" id="UP000005222">
    <property type="component" value="Chromosome D"/>
</dbReference>
<dbReference type="EMBL" id="FO082056">
    <property type="protein sequence ID" value="CCE78641.1"/>
    <property type="molecule type" value="Genomic_DNA"/>
</dbReference>
<evidence type="ECO:0000313" key="8">
    <source>
        <dbReference type="Proteomes" id="UP000005222"/>
    </source>
</evidence>
<feature type="transmembrane region" description="Helical" evidence="6">
    <location>
        <begin position="474"/>
        <end position="496"/>
    </location>
</feature>
<feature type="region of interest" description="Disordered" evidence="5">
    <location>
        <begin position="1"/>
        <end position="27"/>
    </location>
</feature>
<dbReference type="InterPro" id="IPR011701">
    <property type="entry name" value="MFS"/>
</dbReference>
<feature type="transmembrane region" description="Helical" evidence="6">
    <location>
        <begin position="276"/>
        <end position="297"/>
    </location>
</feature>
<keyword evidence="2 6" id="KW-0812">Transmembrane</keyword>
<comment type="subcellular location">
    <subcellularLocation>
        <location evidence="1">Membrane</location>
        <topology evidence="1">Multi-pass membrane protein</topology>
    </subcellularLocation>
</comment>
<keyword evidence="8" id="KW-1185">Reference proteome</keyword>
<evidence type="ECO:0000256" key="1">
    <source>
        <dbReference type="ARBA" id="ARBA00004141"/>
    </source>
</evidence>
<feature type="transmembrane region" description="Helical" evidence="6">
    <location>
        <begin position="403"/>
        <end position="426"/>
    </location>
</feature>
<feature type="transmembrane region" description="Helical" evidence="6">
    <location>
        <begin position="161"/>
        <end position="181"/>
    </location>
</feature>
<dbReference type="PANTHER" id="PTHR23507:SF1">
    <property type="entry name" value="FI18259P1-RELATED"/>
    <property type="match status" value="1"/>
</dbReference>
<dbReference type="GO" id="GO:0016020">
    <property type="term" value="C:membrane"/>
    <property type="evidence" value="ECO:0007669"/>
    <property type="project" value="UniProtKB-SubCell"/>
</dbReference>
<feature type="transmembrane region" description="Helical" evidence="6">
    <location>
        <begin position="542"/>
        <end position="561"/>
    </location>
</feature>
<feature type="transmembrane region" description="Helical" evidence="6">
    <location>
        <begin position="235"/>
        <end position="256"/>
    </location>
</feature>
<evidence type="ECO:0000256" key="3">
    <source>
        <dbReference type="ARBA" id="ARBA00022989"/>
    </source>
</evidence>
<evidence type="ECO:0000256" key="6">
    <source>
        <dbReference type="SAM" id="Phobius"/>
    </source>
</evidence>
<feature type="transmembrane region" description="Helical" evidence="6">
    <location>
        <begin position="366"/>
        <end position="391"/>
    </location>
</feature>
<evidence type="ECO:0000256" key="5">
    <source>
        <dbReference type="SAM" id="MobiDB-lite"/>
    </source>
</evidence>
<dbReference type="OMA" id="VYGPMYS"/>
<dbReference type="HOGENOM" id="CLU_017517_2_0_1"/>
<dbReference type="STRING" id="559304.G8YPQ6"/>
<evidence type="ECO:0000256" key="2">
    <source>
        <dbReference type="ARBA" id="ARBA00022692"/>
    </source>
</evidence>
<feature type="transmembrane region" description="Helical" evidence="6">
    <location>
        <begin position="76"/>
        <end position="94"/>
    </location>
</feature>
<feature type="region of interest" description="Disordered" evidence="5">
    <location>
        <begin position="587"/>
        <end position="609"/>
    </location>
</feature>
<dbReference type="FunCoup" id="G8YPQ6">
    <property type="interactions" value="147"/>
</dbReference>
<dbReference type="Gene3D" id="1.20.1250.20">
    <property type="entry name" value="MFS general substrate transporter like domains"/>
    <property type="match status" value="1"/>
</dbReference>
<dbReference type="GO" id="GO:0022857">
    <property type="term" value="F:transmembrane transporter activity"/>
    <property type="evidence" value="ECO:0007669"/>
    <property type="project" value="InterPro"/>
</dbReference>
<keyword evidence="3 6" id="KW-1133">Transmembrane helix</keyword>
<evidence type="ECO:0000256" key="4">
    <source>
        <dbReference type="ARBA" id="ARBA00023136"/>
    </source>
</evidence>
<dbReference type="SUPFAM" id="SSF103473">
    <property type="entry name" value="MFS general substrate transporter"/>
    <property type="match status" value="1"/>
</dbReference>
<dbReference type="InterPro" id="IPR036259">
    <property type="entry name" value="MFS_trans_sf"/>
</dbReference>
<feature type="transmembrane region" description="Helical" evidence="6">
    <location>
        <begin position="508"/>
        <end position="530"/>
    </location>
</feature>
<protein>
    <submittedName>
        <fullName evidence="7">Piso0_000667 protein</fullName>
    </submittedName>
</protein>
<gene>
    <name evidence="7" type="primary">Piso0_000667</name>
    <name evidence="7" type="ORF">GNLVRS01_PISO0D01499g</name>
</gene>